<evidence type="ECO:0000313" key="2">
    <source>
        <dbReference type="EMBL" id="RKK01423.1"/>
    </source>
</evidence>
<dbReference type="InterPro" id="IPR001173">
    <property type="entry name" value="Glyco_trans_2-like"/>
</dbReference>
<dbReference type="CDD" id="cd00761">
    <property type="entry name" value="Glyco_tranf_GTA_type"/>
    <property type="match status" value="1"/>
</dbReference>
<dbReference type="SUPFAM" id="SSF53448">
    <property type="entry name" value="Nucleotide-diphospho-sugar transferases"/>
    <property type="match status" value="1"/>
</dbReference>
<dbReference type="PANTHER" id="PTHR22916">
    <property type="entry name" value="GLYCOSYLTRANSFERASE"/>
    <property type="match status" value="1"/>
</dbReference>
<dbReference type="Gene3D" id="3.90.550.10">
    <property type="entry name" value="Spore Coat Polysaccharide Biosynthesis Protein SpsA, Chain A"/>
    <property type="match status" value="1"/>
</dbReference>
<name>A0A3A9J9M9_9PROT</name>
<evidence type="ECO:0000313" key="4">
    <source>
        <dbReference type="Proteomes" id="UP000274097"/>
    </source>
</evidence>
<comment type="caution">
    <text evidence="2">The sequence shown here is derived from an EMBL/GenBank/DDBJ whole genome shotgun (WGS) entry which is preliminary data.</text>
</comment>
<sequence>MTDQTLDCVVRFHNPQRLNELSRCVFSLLGQKHRPLNIIISLQRFSEADVAAVREALQPLFDLPEAPQLTICNLEQSTPADARTLLLNMGISAAAGRYLAFLDYDDVLYPEAYSLLRERLRQSDAAIAFASVRVVRADVFPTFLYVREQVEKPFGPGDRLRDLFDGNFCPIHSFLIDRHKVQEADLIFDSTLTWEEDYDLLLRICAKYKSDFHLIGKVIGDYYYKTDASNSIPVNGIHASDKLQAYERVSIMIEARRRTTLVAESVQAEYGLVPTRSDMSIRDFMAAVPGRTY</sequence>
<keyword evidence="2" id="KW-0808">Transferase</keyword>
<dbReference type="EMBL" id="RAQU01000274">
    <property type="protein sequence ID" value="RKK01423.1"/>
    <property type="molecule type" value="Genomic_DNA"/>
</dbReference>
<dbReference type="InterPro" id="IPR029044">
    <property type="entry name" value="Nucleotide-diphossugar_trans"/>
</dbReference>
<dbReference type="OrthoDB" id="5291101at2"/>
<feature type="domain" description="Glycosyltransferase 2-like" evidence="1">
    <location>
        <begin position="14"/>
        <end position="181"/>
    </location>
</feature>
<accession>A0A3A9J9M9</accession>
<gene>
    <name evidence="2" type="ORF">D6Z83_25035</name>
    <name evidence="3" type="ORF">EBE87_26595</name>
</gene>
<dbReference type="GO" id="GO:0016758">
    <property type="term" value="F:hexosyltransferase activity"/>
    <property type="evidence" value="ECO:0007669"/>
    <property type="project" value="UniProtKB-ARBA"/>
</dbReference>
<evidence type="ECO:0000259" key="1">
    <source>
        <dbReference type="Pfam" id="PF00535"/>
    </source>
</evidence>
<dbReference type="Proteomes" id="UP000274097">
    <property type="component" value="Unassembled WGS sequence"/>
</dbReference>
<organism evidence="2 5">
    <name type="scientific">Teichococcus wenyumeiae</name>
    <dbReference type="NCBI Taxonomy" id="2478470"/>
    <lineage>
        <taxon>Bacteria</taxon>
        <taxon>Pseudomonadati</taxon>
        <taxon>Pseudomonadota</taxon>
        <taxon>Alphaproteobacteria</taxon>
        <taxon>Acetobacterales</taxon>
        <taxon>Roseomonadaceae</taxon>
        <taxon>Roseomonas</taxon>
    </lineage>
</organism>
<evidence type="ECO:0000313" key="3">
    <source>
        <dbReference type="EMBL" id="RMI15247.1"/>
    </source>
</evidence>
<dbReference type="EMBL" id="RFLX01000069">
    <property type="protein sequence ID" value="RMI15247.1"/>
    <property type="molecule type" value="Genomic_DNA"/>
</dbReference>
<dbReference type="AlphaFoldDB" id="A0A3A9J9M9"/>
<keyword evidence="4" id="KW-1185">Reference proteome</keyword>
<dbReference type="Proteomes" id="UP000278036">
    <property type="component" value="Unassembled WGS sequence"/>
</dbReference>
<dbReference type="InParanoid" id="A0A3A9J9M9"/>
<reference evidence="2 5" key="1">
    <citation type="submission" date="2018-09" db="EMBL/GenBank/DDBJ databases">
        <title>Roseomonas sp. nov., isolated from feces of Tibetan antelopes in the Qinghai-Tibet plateau, China.</title>
        <authorList>
            <person name="Tian Z."/>
        </authorList>
    </citation>
    <scope>NUCLEOTIDE SEQUENCE [LARGE SCALE GENOMIC DNA]</scope>
    <source>
        <strain evidence="3 4">Z23</strain>
        <strain evidence="2 5">Z24</strain>
    </source>
</reference>
<proteinExistence type="predicted"/>
<dbReference type="PANTHER" id="PTHR22916:SF3">
    <property type="entry name" value="UDP-GLCNAC:BETAGAL BETA-1,3-N-ACETYLGLUCOSAMINYLTRANSFERASE-LIKE PROTEIN 1"/>
    <property type="match status" value="1"/>
</dbReference>
<protein>
    <submittedName>
        <fullName evidence="2">Glycosyltransferase</fullName>
    </submittedName>
</protein>
<evidence type="ECO:0000313" key="5">
    <source>
        <dbReference type="Proteomes" id="UP000278036"/>
    </source>
</evidence>
<dbReference type="RefSeq" id="WP_122140268.1">
    <property type="nucleotide sequence ID" value="NZ_RAQU01000274.1"/>
</dbReference>
<dbReference type="Pfam" id="PF00535">
    <property type="entry name" value="Glycos_transf_2"/>
    <property type="match status" value="1"/>
</dbReference>